<gene>
    <name evidence="2" type="ORF">NDI56_18790</name>
</gene>
<dbReference type="NCBIfam" id="NF033537">
    <property type="entry name" value="lasso_biosyn_B2"/>
    <property type="match status" value="1"/>
</dbReference>
<evidence type="ECO:0000313" key="3">
    <source>
        <dbReference type="Proteomes" id="UP001259659"/>
    </source>
</evidence>
<evidence type="ECO:0000259" key="1">
    <source>
        <dbReference type="Pfam" id="PF13471"/>
    </source>
</evidence>
<dbReference type="Pfam" id="PF13471">
    <property type="entry name" value="Transglut_core3"/>
    <property type="match status" value="1"/>
</dbReference>
<comment type="caution">
    <text evidence="2">The sequence shown here is derived from an EMBL/GenBank/DDBJ whole genome shotgun (WGS) entry which is preliminary data.</text>
</comment>
<protein>
    <submittedName>
        <fullName evidence="2">Lasso peptide biosynthesis B2 protein</fullName>
    </submittedName>
</protein>
<feature type="domain" description="Microcin J25-processing protein McjB C-terminal" evidence="1">
    <location>
        <begin position="33"/>
        <end position="136"/>
    </location>
</feature>
<dbReference type="InterPro" id="IPR032708">
    <property type="entry name" value="McjB_C"/>
</dbReference>
<accession>A0ABU2FHN7</accession>
<keyword evidence="3" id="KW-1185">Reference proteome</keyword>
<name>A0ABU2FHN7_9EURY</name>
<organism evidence="2 3">
    <name type="scientific">Haloarcula saliterrae</name>
    <dbReference type="NCBI Taxonomy" id="2950534"/>
    <lineage>
        <taxon>Archaea</taxon>
        <taxon>Methanobacteriati</taxon>
        <taxon>Methanobacteriota</taxon>
        <taxon>Stenosarchaea group</taxon>
        <taxon>Halobacteria</taxon>
        <taxon>Halobacteriales</taxon>
        <taxon>Haloarculaceae</taxon>
        <taxon>Haloarcula</taxon>
    </lineage>
</organism>
<dbReference type="Proteomes" id="UP001259659">
    <property type="component" value="Unassembled WGS sequence"/>
</dbReference>
<evidence type="ECO:0000313" key="2">
    <source>
        <dbReference type="EMBL" id="MDS0261453.1"/>
    </source>
</evidence>
<dbReference type="InterPro" id="IPR053521">
    <property type="entry name" value="McjB-like"/>
</dbReference>
<proteinExistence type="predicted"/>
<reference evidence="2 3" key="1">
    <citation type="submission" date="2022-06" db="EMBL/GenBank/DDBJ databases">
        <title>Haloarcula sp. a new haloarchaeum isolate from saline soil.</title>
        <authorList>
            <person name="Strakova D."/>
            <person name="Galisteo C."/>
            <person name="Sanchez-Porro C."/>
            <person name="Ventosa A."/>
        </authorList>
    </citation>
    <scope>NUCLEOTIDE SEQUENCE [LARGE SCALE GENOMIC DNA]</scope>
    <source>
        <strain evidence="2 3">S1CR25-12</strain>
    </source>
</reference>
<sequence>MGKRETIRALTAGDLARLGTASVLLLCCWGGVVVSFARLRAALLWAADKARVPGSPSPSRIVWAVHVVDQRLPGERKCLVRSLTAEVLLHLYGFSPTHRIGVDRTTEGDIQAHSWLVWNDDVLIGQLPDLDSFEELPPLGQR</sequence>
<dbReference type="RefSeq" id="WP_310921305.1">
    <property type="nucleotide sequence ID" value="NZ_JAMQON010000006.1"/>
</dbReference>
<dbReference type="EMBL" id="JAMQON010000006">
    <property type="protein sequence ID" value="MDS0261453.1"/>
    <property type="molecule type" value="Genomic_DNA"/>
</dbReference>